<accession>A0A0K1PWI6</accession>
<proteinExistence type="predicted"/>
<dbReference type="InterPro" id="IPR032710">
    <property type="entry name" value="NTF2-like_dom_sf"/>
</dbReference>
<dbReference type="Pfam" id="PF12680">
    <property type="entry name" value="SnoaL_2"/>
    <property type="match status" value="1"/>
</dbReference>
<dbReference type="KEGG" id="llu:AKJ09_04546"/>
<keyword evidence="3" id="KW-1185">Reference proteome</keyword>
<name>A0A0K1PWI6_9BACT</name>
<dbReference type="InterPro" id="IPR037401">
    <property type="entry name" value="SnoaL-like"/>
</dbReference>
<organism evidence="2 3">
    <name type="scientific">Labilithrix luteola</name>
    <dbReference type="NCBI Taxonomy" id="1391654"/>
    <lineage>
        <taxon>Bacteria</taxon>
        <taxon>Pseudomonadati</taxon>
        <taxon>Myxococcota</taxon>
        <taxon>Polyangia</taxon>
        <taxon>Polyangiales</taxon>
        <taxon>Labilitrichaceae</taxon>
        <taxon>Labilithrix</taxon>
    </lineage>
</organism>
<dbReference type="SUPFAM" id="SSF54427">
    <property type="entry name" value="NTF2-like"/>
    <property type="match status" value="1"/>
</dbReference>
<dbReference type="EMBL" id="CP012333">
    <property type="protein sequence ID" value="AKU97882.1"/>
    <property type="molecule type" value="Genomic_DNA"/>
</dbReference>
<dbReference type="AlphaFoldDB" id="A0A0K1PWI6"/>
<sequence length="123" mass="13338">MPPAFAGFQLPAPVAAAIDAINAGDGPALLALFAEGALVNDQLREHWGRAAIAEWIASDVVGQRLAMRIARVRNNHCHAVVEATVDGNFERRGLPDPLVVSFYFSAHTEKIDQLLILRNEPSE</sequence>
<dbReference type="RefSeq" id="WP_146648954.1">
    <property type="nucleotide sequence ID" value="NZ_CP012333.1"/>
</dbReference>
<evidence type="ECO:0000259" key="1">
    <source>
        <dbReference type="Pfam" id="PF12680"/>
    </source>
</evidence>
<protein>
    <recommendedName>
        <fullName evidence="1">SnoaL-like domain-containing protein</fullName>
    </recommendedName>
</protein>
<gene>
    <name evidence="2" type="ORF">AKJ09_04546</name>
</gene>
<evidence type="ECO:0000313" key="2">
    <source>
        <dbReference type="EMBL" id="AKU97882.1"/>
    </source>
</evidence>
<evidence type="ECO:0000313" key="3">
    <source>
        <dbReference type="Proteomes" id="UP000064967"/>
    </source>
</evidence>
<dbReference type="Proteomes" id="UP000064967">
    <property type="component" value="Chromosome"/>
</dbReference>
<dbReference type="OrthoDB" id="8684708at2"/>
<dbReference type="Gene3D" id="3.10.450.50">
    <property type="match status" value="1"/>
</dbReference>
<feature type="domain" description="SnoaL-like" evidence="1">
    <location>
        <begin position="14"/>
        <end position="93"/>
    </location>
</feature>
<reference evidence="2 3" key="1">
    <citation type="submission" date="2015-08" db="EMBL/GenBank/DDBJ databases">
        <authorList>
            <person name="Babu N.S."/>
            <person name="Beckwith C.J."/>
            <person name="Beseler K.G."/>
            <person name="Brison A."/>
            <person name="Carone J.V."/>
            <person name="Caskin T.P."/>
            <person name="Diamond M."/>
            <person name="Durham M.E."/>
            <person name="Foxe J.M."/>
            <person name="Go M."/>
            <person name="Henderson B.A."/>
            <person name="Jones I.B."/>
            <person name="McGettigan J.A."/>
            <person name="Micheletti S.J."/>
            <person name="Nasrallah M.E."/>
            <person name="Ortiz D."/>
            <person name="Piller C.R."/>
            <person name="Privatt S.R."/>
            <person name="Schneider S.L."/>
            <person name="Sharp S."/>
            <person name="Smith T.C."/>
            <person name="Stanton J.D."/>
            <person name="Ullery H.E."/>
            <person name="Wilson R.J."/>
            <person name="Serrano M.G."/>
            <person name="Buck G."/>
            <person name="Lee V."/>
            <person name="Wang Y."/>
            <person name="Carvalho R."/>
            <person name="Voegtly L."/>
            <person name="Shi R."/>
            <person name="Duckworth R."/>
            <person name="Johnson A."/>
            <person name="Loviza R."/>
            <person name="Walstead R."/>
            <person name="Shah Z."/>
            <person name="Kiflezghi M."/>
            <person name="Wade K."/>
            <person name="Ball S.L."/>
            <person name="Bradley K.W."/>
            <person name="Asai D.J."/>
            <person name="Bowman C.A."/>
            <person name="Russell D.A."/>
            <person name="Pope W.H."/>
            <person name="Jacobs-Sera D."/>
            <person name="Hendrix R.W."/>
            <person name="Hatfull G.F."/>
        </authorList>
    </citation>
    <scope>NUCLEOTIDE SEQUENCE [LARGE SCALE GENOMIC DNA]</scope>
    <source>
        <strain evidence="2 3">DSM 27648</strain>
    </source>
</reference>